<dbReference type="GO" id="GO:0046600">
    <property type="term" value="P:negative regulation of centriole replication"/>
    <property type="evidence" value="ECO:0007669"/>
    <property type="project" value="InterPro"/>
</dbReference>
<feature type="compositionally biased region" description="Basic and acidic residues" evidence="10">
    <location>
        <begin position="407"/>
        <end position="416"/>
    </location>
</feature>
<dbReference type="InterPro" id="IPR029136">
    <property type="entry name" value="MDM1"/>
</dbReference>
<dbReference type="GO" id="GO:0005634">
    <property type="term" value="C:nucleus"/>
    <property type="evidence" value="ECO:0007669"/>
    <property type="project" value="UniProtKB-SubCell"/>
</dbReference>
<comment type="subcellular location">
    <subcellularLocation>
        <location evidence="1">Cytoplasm</location>
        <location evidence="1">Cytoskeleton</location>
        <location evidence="1">Microtubule organizing center</location>
        <location evidence="1">Centrosome</location>
        <location evidence="1">Centriole</location>
    </subcellularLocation>
    <subcellularLocation>
        <location evidence="2">Nucleus</location>
    </subcellularLocation>
</comment>
<evidence type="ECO:0000256" key="10">
    <source>
        <dbReference type="SAM" id="MobiDB-lite"/>
    </source>
</evidence>
<evidence type="ECO:0000313" key="11">
    <source>
        <dbReference type="EMBL" id="GBM70242.1"/>
    </source>
</evidence>
<feature type="region of interest" description="Disordered" evidence="10">
    <location>
        <begin position="95"/>
        <end position="128"/>
    </location>
</feature>
<evidence type="ECO:0000256" key="1">
    <source>
        <dbReference type="ARBA" id="ARBA00004114"/>
    </source>
</evidence>
<accession>A0A4Y2HYD8</accession>
<feature type="compositionally biased region" description="Polar residues" evidence="10">
    <location>
        <begin position="561"/>
        <end position="571"/>
    </location>
</feature>
<proteinExistence type="inferred from homology"/>
<evidence type="ECO:0000256" key="7">
    <source>
        <dbReference type="ARBA" id="ARBA00023212"/>
    </source>
</evidence>
<feature type="compositionally biased region" description="Basic and acidic residues" evidence="10">
    <location>
        <begin position="572"/>
        <end position="582"/>
    </location>
</feature>
<dbReference type="OrthoDB" id="9999940at2759"/>
<comment type="similarity">
    <text evidence="3">Belongs to the MDM1 family.</text>
</comment>
<gene>
    <name evidence="11" type="ORF">AVEN_35389_1</name>
</gene>
<evidence type="ECO:0000256" key="9">
    <source>
        <dbReference type="ARBA" id="ARBA00045771"/>
    </source>
</evidence>
<feature type="compositionally biased region" description="Polar residues" evidence="10">
    <location>
        <begin position="431"/>
        <end position="446"/>
    </location>
</feature>
<evidence type="ECO:0000256" key="8">
    <source>
        <dbReference type="ARBA" id="ARBA00023242"/>
    </source>
</evidence>
<keyword evidence="12" id="KW-1185">Reference proteome</keyword>
<dbReference type="GO" id="GO:0008017">
    <property type="term" value="F:microtubule binding"/>
    <property type="evidence" value="ECO:0007669"/>
    <property type="project" value="InterPro"/>
</dbReference>
<dbReference type="Proteomes" id="UP000499080">
    <property type="component" value="Unassembled WGS sequence"/>
</dbReference>
<keyword evidence="5" id="KW-0963">Cytoplasm</keyword>
<evidence type="ECO:0000256" key="5">
    <source>
        <dbReference type="ARBA" id="ARBA00022490"/>
    </source>
</evidence>
<evidence type="ECO:0000256" key="2">
    <source>
        <dbReference type="ARBA" id="ARBA00004123"/>
    </source>
</evidence>
<feature type="compositionally biased region" description="Basic and acidic residues" evidence="10">
    <location>
        <begin position="339"/>
        <end position="364"/>
    </location>
</feature>
<evidence type="ECO:0000256" key="6">
    <source>
        <dbReference type="ARBA" id="ARBA00022701"/>
    </source>
</evidence>
<comment type="function">
    <text evidence="9">Microtubule-binding protein that negatively regulates centriole duplication. Binds to and stabilizes microtubules.</text>
</comment>
<dbReference type="AlphaFoldDB" id="A0A4Y2HYD8"/>
<evidence type="ECO:0000313" key="12">
    <source>
        <dbReference type="Proteomes" id="UP000499080"/>
    </source>
</evidence>
<sequence length="630" mass="71308">MHFNHLSDAQRGEVLLIFLFCRKQEDFRLFCLNSEYKRNYVWHPQYKHLAQEVVSVAPQSVIKEIGLQRRKQYPELAHRSHEVVFRHDVGQHLKDVDSRARSEERDAGLISKSGPRSRSAEPGMNHPQQKSIMVQSFPPITSGRVSKLPKTEEFPNISEQPCETTEYKAKFAWPRKSYDQVPCMARKSVSMNVIKSSEDAVDSLHKSKLAPVHRPCVVHRELTSSEKHPDGRKKVKTEYKAKYKPFTSYVYVDGEWKKTSRLMKVPEKVAVDHVEPWLAEVAERLQKANEYRWRGHGHPLYGEELPDNYKQLCDPSVRPKREPVEIQLVKPKCHQTTSKKGETKKKEIHTDVSGEKKHEKEPKKQTLRRPKSAEPAKAKETVKYKRPATTPPAKSSSHSLPFKKRMPKLEEVEKIPKAKTAKKQKEDATKPASTSKKTQQSPSLSSGGKVWLQAGQPTSTTTEKDDFPVKEHSDAVRPSSLSPIPSASLSKQEPQNVSDNVETTKVSEQEPLDEVKTAVPHSSVVPLTHVRTPEEVTGVKSPDPENWTVPIESSERLEWSGVNTSEASLKTKTPEEVSEKLSKMNISDESVPNVAESQEGSSTSSSGKLTSANVLDRARSRLDQFWGKNK</sequence>
<dbReference type="EMBL" id="BGPR01002240">
    <property type="protein sequence ID" value="GBM70242.1"/>
    <property type="molecule type" value="Genomic_DNA"/>
</dbReference>
<name>A0A4Y2HYD8_ARAVE</name>
<feature type="region of interest" description="Disordered" evidence="10">
    <location>
        <begin position="323"/>
        <end position="615"/>
    </location>
</feature>
<feature type="compositionally biased region" description="Polar residues" evidence="10">
    <location>
        <begin position="491"/>
        <end position="504"/>
    </location>
</feature>
<protein>
    <recommendedName>
        <fullName evidence="4">Nuclear protein MDM1</fullName>
    </recommendedName>
</protein>
<reference evidence="11 12" key="1">
    <citation type="journal article" date="2019" name="Sci. Rep.">
        <title>Orb-weaving spider Araneus ventricosus genome elucidates the spidroin gene catalogue.</title>
        <authorList>
            <person name="Kono N."/>
            <person name="Nakamura H."/>
            <person name="Ohtoshi R."/>
            <person name="Moran D.A.P."/>
            <person name="Shinohara A."/>
            <person name="Yoshida Y."/>
            <person name="Fujiwara M."/>
            <person name="Mori M."/>
            <person name="Tomita M."/>
            <person name="Arakawa K."/>
        </authorList>
    </citation>
    <scope>NUCLEOTIDE SEQUENCE [LARGE SCALE GENOMIC DNA]</scope>
</reference>
<feature type="compositionally biased region" description="Basic and acidic residues" evidence="10">
    <location>
        <begin position="95"/>
        <end position="107"/>
    </location>
</feature>
<feature type="compositionally biased region" description="Basic and acidic residues" evidence="10">
    <location>
        <begin position="371"/>
        <end position="383"/>
    </location>
</feature>
<feature type="compositionally biased region" description="Low complexity" evidence="10">
    <location>
        <begin position="478"/>
        <end position="490"/>
    </location>
</feature>
<dbReference type="PANTHER" id="PTHR32078:SF1">
    <property type="entry name" value="NUCLEAR PROTEIN MDM1"/>
    <property type="match status" value="1"/>
</dbReference>
<organism evidence="11 12">
    <name type="scientific">Araneus ventricosus</name>
    <name type="common">Orbweaver spider</name>
    <name type="synonym">Epeira ventricosa</name>
    <dbReference type="NCBI Taxonomy" id="182803"/>
    <lineage>
        <taxon>Eukaryota</taxon>
        <taxon>Metazoa</taxon>
        <taxon>Ecdysozoa</taxon>
        <taxon>Arthropoda</taxon>
        <taxon>Chelicerata</taxon>
        <taxon>Arachnida</taxon>
        <taxon>Araneae</taxon>
        <taxon>Araneomorphae</taxon>
        <taxon>Entelegynae</taxon>
        <taxon>Araneoidea</taxon>
        <taxon>Araneidae</taxon>
        <taxon>Araneus</taxon>
    </lineage>
</organism>
<evidence type="ECO:0000256" key="3">
    <source>
        <dbReference type="ARBA" id="ARBA00010494"/>
    </source>
</evidence>
<feature type="compositionally biased region" description="Basic and acidic residues" evidence="10">
    <location>
        <begin position="505"/>
        <end position="516"/>
    </location>
</feature>
<dbReference type="PANTHER" id="PTHR32078">
    <property type="entry name" value="NUCLEAR PROTEIN MDM1"/>
    <property type="match status" value="1"/>
</dbReference>
<dbReference type="GO" id="GO:0005814">
    <property type="term" value="C:centriole"/>
    <property type="evidence" value="ECO:0007669"/>
    <property type="project" value="UniProtKB-SubCell"/>
</dbReference>
<keyword evidence="8" id="KW-0539">Nucleus</keyword>
<evidence type="ECO:0000256" key="4">
    <source>
        <dbReference type="ARBA" id="ARBA00013508"/>
    </source>
</evidence>
<dbReference type="GO" id="GO:0005874">
    <property type="term" value="C:microtubule"/>
    <property type="evidence" value="ECO:0007669"/>
    <property type="project" value="UniProtKB-KW"/>
</dbReference>
<keyword evidence="6" id="KW-0493">Microtubule</keyword>
<comment type="caution">
    <text evidence="11">The sequence shown here is derived from an EMBL/GenBank/DDBJ whole genome shotgun (WGS) entry which is preliminary data.</text>
</comment>
<feature type="compositionally biased region" description="Basic and acidic residues" evidence="10">
    <location>
        <begin position="462"/>
        <end position="475"/>
    </location>
</feature>
<feature type="compositionally biased region" description="Low complexity" evidence="10">
    <location>
        <begin position="596"/>
        <end position="611"/>
    </location>
</feature>
<keyword evidence="7" id="KW-0206">Cytoskeleton</keyword>